<dbReference type="InterPro" id="IPR050502">
    <property type="entry name" value="Euk_RNA-bind_prot"/>
</dbReference>
<dbReference type="InterPro" id="IPR035979">
    <property type="entry name" value="RBD_domain_sf"/>
</dbReference>
<dbReference type="Gene3D" id="3.30.70.330">
    <property type="match status" value="1"/>
</dbReference>
<dbReference type="Proteomes" id="UP001642464">
    <property type="component" value="Unassembled WGS sequence"/>
</dbReference>
<feature type="domain" description="RRM" evidence="3">
    <location>
        <begin position="43"/>
        <end position="117"/>
    </location>
</feature>
<comment type="caution">
    <text evidence="4">The sequence shown here is derived from an EMBL/GenBank/DDBJ whole genome shotgun (WGS) entry which is preliminary data.</text>
</comment>
<dbReference type="SMART" id="SM00360">
    <property type="entry name" value="RRM"/>
    <property type="match status" value="1"/>
</dbReference>
<organism evidence="4 5">
    <name type="scientific">Durusdinium trenchii</name>
    <dbReference type="NCBI Taxonomy" id="1381693"/>
    <lineage>
        <taxon>Eukaryota</taxon>
        <taxon>Sar</taxon>
        <taxon>Alveolata</taxon>
        <taxon>Dinophyceae</taxon>
        <taxon>Suessiales</taxon>
        <taxon>Symbiodiniaceae</taxon>
        <taxon>Durusdinium</taxon>
    </lineage>
</organism>
<dbReference type="InterPro" id="IPR000504">
    <property type="entry name" value="RRM_dom"/>
</dbReference>
<evidence type="ECO:0000259" key="3">
    <source>
        <dbReference type="PROSITE" id="PS50102"/>
    </source>
</evidence>
<evidence type="ECO:0000256" key="2">
    <source>
        <dbReference type="PROSITE-ProRule" id="PRU00176"/>
    </source>
</evidence>
<dbReference type="EMBL" id="CAXAMM010035358">
    <property type="protein sequence ID" value="CAK9074140.1"/>
    <property type="molecule type" value="Genomic_DNA"/>
</dbReference>
<evidence type="ECO:0000313" key="5">
    <source>
        <dbReference type="Proteomes" id="UP001642464"/>
    </source>
</evidence>
<dbReference type="PROSITE" id="PS50102">
    <property type="entry name" value="RRM"/>
    <property type="match status" value="1"/>
</dbReference>
<proteinExistence type="predicted"/>
<sequence length="122" mass="13255">MGFGGNGKGWGWGWAPPMMWFPKGFGKGKGWGRRRGPRIDPEMKIWIGGLPEDCTWKDLQSLGNTAGTTRWVEVFRGKGKGTGMIAYRTAEEVAAAMQSLPGQTINGQAIQVDAWQKAAAEA</sequence>
<evidence type="ECO:0000313" key="4">
    <source>
        <dbReference type="EMBL" id="CAK9074140.1"/>
    </source>
</evidence>
<dbReference type="PANTHER" id="PTHR48025">
    <property type="entry name" value="OS02G0815200 PROTEIN"/>
    <property type="match status" value="1"/>
</dbReference>
<name>A0ABP0PDM4_9DINO</name>
<keyword evidence="5" id="KW-1185">Reference proteome</keyword>
<reference evidence="4 5" key="1">
    <citation type="submission" date="2024-02" db="EMBL/GenBank/DDBJ databases">
        <authorList>
            <person name="Chen Y."/>
            <person name="Shah S."/>
            <person name="Dougan E. K."/>
            <person name="Thang M."/>
            <person name="Chan C."/>
        </authorList>
    </citation>
    <scope>NUCLEOTIDE SEQUENCE [LARGE SCALE GENOMIC DNA]</scope>
</reference>
<accession>A0ABP0PDM4</accession>
<dbReference type="PANTHER" id="PTHR48025:SF1">
    <property type="entry name" value="RRM DOMAIN-CONTAINING PROTEIN"/>
    <property type="match status" value="1"/>
</dbReference>
<keyword evidence="1 2" id="KW-0694">RNA-binding</keyword>
<dbReference type="CDD" id="cd00590">
    <property type="entry name" value="RRM_SF"/>
    <property type="match status" value="1"/>
</dbReference>
<dbReference type="Pfam" id="PF00076">
    <property type="entry name" value="RRM_1"/>
    <property type="match status" value="1"/>
</dbReference>
<evidence type="ECO:0000256" key="1">
    <source>
        <dbReference type="ARBA" id="ARBA00022884"/>
    </source>
</evidence>
<gene>
    <name evidence="4" type="ORF">SCF082_LOCUS36144</name>
</gene>
<protein>
    <submittedName>
        <fullName evidence="4">Chloroplastic (CP29B)</fullName>
    </submittedName>
</protein>
<dbReference type="SUPFAM" id="SSF54928">
    <property type="entry name" value="RNA-binding domain, RBD"/>
    <property type="match status" value="1"/>
</dbReference>
<dbReference type="InterPro" id="IPR012677">
    <property type="entry name" value="Nucleotide-bd_a/b_plait_sf"/>
</dbReference>